<gene>
    <name evidence="4" type="ORF">CJ030_MR4G022232</name>
</gene>
<dbReference type="Pfam" id="PF13855">
    <property type="entry name" value="LRR_8"/>
    <property type="match status" value="1"/>
</dbReference>
<dbReference type="Gene3D" id="1.10.510.10">
    <property type="entry name" value="Transferase(Phosphotransferase) domain 1"/>
    <property type="match status" value="1"/>
</dbReference>
<evidence type="ECO:0000313" key="4">
    <source>
        <dbReference type="EMBL" id="KAB1215541.1"/>
    </source>
</evidence>
<keyword evidence="3" id="KW-0325">Glycoprotein</keyword>
<dbReference type="AlphaFoldDB" id="A0A6A1VRK3"/>
<reference evidence="4 5" key="1">
    <citation type="journal article" date="2019" name="Plant Biotechnol. J.">
        <title>The red bayberry genome and genetic basis of sex determination.</title>
        <authorList>
            <person name="Jia H.M."/>
            <person name="Jia H.J."/>
            <person name="Cai Q.L."/>
            <person name="Wang Y."/>
            <person name="Zhao H.B."/>
            <person name="Yang W.F."/>
            <person name="Wang G.Y."/>
            <person name="Li Y.H."/>
            <person name="Zhan D.L."/>
            <person name="Shen Y.T."/>
            <person name="Niu Q.F."/>
            <person name="Chang L."/>
            <person name="Qiu J."/>
            <person name="Zhao L."/>
            <person name="Xie H.B."/>
            <person name="Fu W.Y."/>
            <person name="Jin J."/>
            <person name="Li X.W."/>
            <person name="Jiao Y."/>
            <person name="Zhou C.C."/>
            <person name="Tu T."/>
            <person name="Chai C.Y."/>
            <person name="Gao J.L."/>
            <person name="Fan L.J."/>
            <person name="van de Weg E."/>
            <person name="Wang J.Y."/>
            <person name="Gao Z.S."/>
        </authorList>
    </citation>
    <scope>NUCLEOTIDE SEQUENCE [LARGE SCALE GENOMIC DNA]</scope>
    <source>
        <tissue evidence="4">Leaves</tissue>
    </source>
</reference>
<dbReference type="InterPro" id="IPR032675">
    <property type="entry name" value="LRR_dom_sf"/>
</dbReference>
<evidence type="ECO:0000256" key="3">
    <source>
        <dbReference type="ARBA" id="ARBA00023180"/>
    </source>
</evidence>
<dbReference type="PANTHER" id="PTHR48056:SF29">
    <property type="entry name" value="RECEPTOR-LIKE PROTEIN KINASE HSL1"/>
    <property type="match status" value="1"/>
</dbReference>
<name>A0A6A1VRK3_9ROSI</name>
<evidence type="ECO:0000313" key="5">
    <source>
        <dbReference type="Proteomes" id="UP000516437"/>
    </source>
</evidence>
<evidence type="ECO:0000256" key="1">
    <source>
        <dbReference type="ARBA" id="ARBA00022614"/>
    </source>
</evidence>
<evidence type="ECO:0000256" key="2">
    <source>
        <dbReference type="ARBA" id="ARBA00022737"/>
    </source>
</evidence>
<dbReference type="OrthoDB" id="4062651at2759"/>
<keyword evidence="2" id="KW-0677">Repeat</keyword>
<accession>A0A6A1VRK3</accession>
<dbReference type="Proteomes" id="UP000516437">
    <property type="component" value="Chromosome 4"/>
</dbReference>
<proteinExistence type="predicted"/>
<comment type="caution">
    <text evidence="4">The sequence shown here is derived from an EMBL/GenBank/DDBJ whole genome shotgun (WGS) entry which is preliminary data.</text>
</comment>
<protein>
    <submittedName>
        <fullName evidence="4">Leucine-rich repeat receptor-like protein kinase PXL1</fullName>
    </submittedName>
</protein>
<dbReference type="SUPFAM" id="SSF56112">
    <property type="entry name" value="Protein kinase-like (PK-like)"/>
    <property type="match status" value="1"/>
</dbReference>
<dbReference type="GO" id="GO:0033612">
    <property type="term" value="F:receptor serine/threonine kinase binding"/>
    <property type="evidence" value="ECO:0007669"/>
    <property type="project" value="TreeGrafter"/>
</dbReference>
<dbReference type="FunFam" id="3.80.10.10:FF:001519">
    <property type="entry name" value="Highly similar to receptor-like protein kinase"/>
    <property type="match status" value="1"/>
</dbReference>
<dbReference type="GO" id="GO:0016301">
    <property type="term" value="F:kinase activity"/>
    <property type="evidence" value="ECO:0007669"/>
    <property type="project" value="UniProtKB-KW"/>
</dbReference>
<organism evidence="4 5">
    <name type="scientific">Morella rubra</name>
    <name type="common">Chinese bayberry</name>
    <dbReference type="NCBI Taxonomy" id="262757"/>
    <lineage>
        <taxon>Eukaryota</taxon>
        <taxon>Viridiplantae</taxon>
        <taxon>Streptophyta</taxon>
        <taxon>Embryophyta</taxon>
        <taxon>Tracheophyta</taxon>
        <taxon>Spermatophyta</taxon>
        <taxon>Magnoliopsida</taxon>
        <taxon>eudicotyledons</taxon>
        <taxon>Gunneridae</taxon>
        <taxon>Pentapetalae</taxon>
        <taxon>rosids</taxon>
        <taxon>fabids</taxon>
        <taxon>Fagales</taxon>
        <taxon>Myricaceae</taxon>
        <taxon>Morella</taxon>
    </lineage>
</organism>
<sequence length="365" mass="40535">MAALEYLDLTRNNWSGKIPSSLFFLKNLSIVYFYKNKLSGKIPRVVEAMNIKVIDLSNNHLTGTVPEDFGKYGNLSELNLSFNQLSGEIPDSIGLLPGLKILKLFNNNFSGTLPPDFGRNSMLEEIQVACNRFTGKLPEHLCDNGRLVGLVAFENDLHGELPRSLGNCSGLEIVAVEKNMFSGNIPCGLWTLLNLSILTFSDNLCTGELLEELSQNLSRLEISNSRFSEYALTTRVNEKIDVYSFGVILLELATGRKANDGDEHASLAEWAWRHYQDGNPIVNALDEEVEEPCYLDQMCCVFTLGIICTGTQPSTRPSMKEVLRILVQCNQPLGYAKKNAANDCNISPLLENSKRETGKLENTSV</sequence>
<dbReference type="InterPro" id="IPR001611">
    <property type="entry name" value="Leu-rich_rpt"/>
</dbReference>
<keyword evidence="4" id="KW-0675">Receptor</keyword>
<dbReference type="Pfam" id="PF00560">
    <property type="entry name" value="LRR_1"/>
    <property type="match status" value="1"/>
</dbReference>
<keyword evidence="4" id="KW-0808">Transferase</keyword>
<dbReference type="InterPro" id="IPR050647">
    <property type="entry name" value="Plant_LRR-RLKs"/>
</dbReference>
<dbReference type="EMBL" id="RXIC02000022">
    <property type="protein sequence ID" value="KAB1215541.1"/>
    <property type="molecule type" value="Genomic_DNA"/>
</dbReference>
<keyword evidence="1" id="KW-0433">Leucine-rich repeat</keyword>
<keyword evidence="4" id="KW-0418">Kinase</keyword>
<dbReference type="PROSITE" id="PS51450">
    <property type="entry name" value="LRR"/>
    <property type="match status" value="1"/>
</dbReference>
<dbReference type="InterPro" id="IPR011009">
    <property type="entry name" value="Kinase-like_dom_sf"/>
</dbReference>
<dbReference type="PANTHER" id="PTHR48056">
    <property type="entry name" value="LRR RECEPTOR-LIKE SERINE/THREONINE-PROTEIN KINASE-RELATED"/>
    <property type="match status" value="1"/>
</dbReference>
<keyword evidence="5" id="KW-1185">Reference proteome</keyword>
<dbReference type="SUPFAM" id="SSF52058">
    <property type="entry name" value="L domain-like"/>
    <property type="match status" value="1"/>
</dbReference>
<dbReference type="Gene3D" id="3.80.10.10">
    <property type="entry name" value="Ribonuclease Inhibitor"/>
    <property type="match status" value="3"/>
</dbReference>